<accession>A0AA87F8Z8</accession>
<reference evidence="2 3" key="1">
    <citation type="submission" date="2011-03" db="EMBL/GenBank/DDBJ databases">
        <title>Deep-sequencing identification of multiple resistance mechanism for the high antibiotic-resistance strain Streptococcus suis R61.</title>
        <authorList>
            <person name="Hu P."/>
            <person name="Yang M."/>
            <person name="Jin M."/>
            <person name="Xiao J."/>
        </authorList>
    </citation>
    <scope>NUCLEOTIDE SEQUENCE [LARGE SCALE GENOMIC DNA]</scope>
    <source>
        <strain evidence="2 3">R61</strain>
    </source>
</reference>
<dbReference type="AlphaFoldDB" id="A0AA87F8Z8"/>
<gene>
    <name evidence="2" type="ORF">SSUR61_0680</name>
</gene>
<evidence type="ECO:0000313" key="2">
    <source>
        <dbReference type="EMBL" id="EHC03352.1"/>
    </source>
</evidence>
<proteinExistence type="predicted"/>
<dbReference type="EMBL" id="AEYY01000018">
    <property type="protein sequence ID" value="EHC03352.1"/>
    <property type="molecule type" value="Genomic_DNA"/>
</dbReference>
<evidence type="ECO:0000313" key="3">
    <source>
        <dbReference type="Proteomes" id="UP000004014"/>
    </source>
</evidence>
<comment type="caution">
    <text evidence="2">The sequence shown here is derived from an EMBL/GenBank/DDBJ whole genome shotgun (WGS) entry which is preliminary data.</text>
</comment>
<keyword evidence="1" id="KW-1133">Transmembrane helix</keyword>
<feature type="transmembrane region" description="Helical" evidence="1">
    <location>
        <begin position="12"/>
        <end position="31"/>
    </location>
</feature>
<organism evidence="2 3">
    <name type="scientific">Streptococcus suis R61</name>
    <dbReference type="NCBI Taxonomy" id="996306"/>
    <lineage>
        <taxon>Bacteria</taxon>
        <taxon>Bacillati</taxon>
        <taxon>Bacillota</taxon>
        <taxon>Bacilli</taxon>
        <taxon>Lactobacillales</taxon>
        <taxon>Streptococcaceae</taxon>
        <taxon>Streptococcus</taxon>
    </lineage>
</organism>
<dbReference type="Proteomes" id="UP000004014">
    <property type="component" value="Unassembled WGS sequence"/>
</dbReference>
<sequence length="41" mass="4576">MVAVSFFHSKKVSLYFYGGLFPTIATSLLTWEQGAETIFTS</sequence>
<protein>
    <submittedName>
        <fullName evidence="2">Uncharacterized protein</fullName>
    </submittedName>
</protein>
<keyword evidence="1" id="KW-0472">Membrane</keyword>
<name>A0AA87F8Z8_STRSU</name>
<evidence type="ECO:0000256" key="1">
    <source>
        <dbReference type="SAM" id="Phobius"/>
    </source>
</evidence>
<keyword evidence="1" id="KW-0812">Transmembrane</keyword>